<evidence type="ECO:0000256" key="6">
    <source>
        <dbReference type="ARBA" id="ARBA00023163"/>
    </source>
</evidence>
<reference evidence="7 8" key="1">
    <citation type="submission" date="2024-08" db="EMBL/GenBank/DDBJ databases">
        <title>Clostridium lapicellarii sp. nov., and Clostridium renhuaiense sp. nov., two species isolated from the mud in a fermentation cellar used for producing sauce-flavour Chinese liquors.</title>
        <authorList>
            <person name="Yang F."/>
            <person name="Wang H."/>
            <person name="Chen L.Q."/>
            <person name="Zhou N."/>
            <person name="Lu J.J."/>
            <person name="Pu X.X."/>
            <person name="Wan B."/>
            <person name="Wang L."/>
            <person name="Liu S.J."/>
        </authorList>
    </citation>
    <scope>NUCLEOTIDE SEQUENCE [LARGE SCALE GENOMIC DNA]</scope>
    <source>
        <strain evidence="7 8">MT-113</strain>
    </source>
</reference>
<evidence type="ECO:0000256" key="1">
    <source>
        <dbReference type="ARBA" id="ARBA00007957"/>
    </source>
</evidence>
<name>A0ABV4DZX5_9CLOT</name>
<dbReference type="PANTHER" id="PTHR33202:SF8">
    <property type="entry name" value="PEROXIDE-RESPONSIVE REPRESSOR PERR"/>
    <property type="match status" value="1"/>
</dbReference>
<evidence type="ECO:0000256" key="4">
    <source>
        <dbReference type="ARBA" id="ARBA00023015"/>
    </source>
</evidence>
<dbReference type="Pfam" id="PF01475">
    <property type="entry name" value="FUR"/>
    <property type="match status" value="1"/>
</dbReference>
<dbReference type="RefSeq" id="WP_294184279.1">
    <property type="nucleotide sequence ID" value="NZ_JBGFFE010000021.1"/>
</dbReference>
<keyword evidence="2" id="KW-0678">Repressor</keyword>
<dbReference type="SUPFAM" id="SSF46785">
    <property type="entry name" value="Winged helix' DNA-binding domain"/>
    <property type="match status" value="1"/>
</dbReference>
<dbReference type="Proteomes" id="UP001565220">
    <property type="component" value="Unassembled WGS sequence"/>
</dbReference>
<sequence>MDIEKCLRKYNIKVTRARLNILDILSKSEDAINAEGIFEICRQKNVNVDLSTVYRSLELFQIKKIVRKIDLGQGEYRYSIIRKKHKHILQCKICHKQIEIDCPMQQVEEIIKSKTGFVFEEENLDFKINGICKDCRKKLKKKMD</sequence>
<keyword evidence="5" id="KW-0238">DNA-binding</keyword>
<dbReference type="PANTHER" id="PTHR33202">
    <property type="entry name" value="ZINC UPTAKE REGULATION PROTEIN"/>
    <property type="match status" value="1"/>
</dbReference>
<dbReference type="InterPro" id="IPR043135">
    <property type="entry name" value="Fur_C"/>
</dbReference>
<dbReference type="Gene3D" id="3.30.1490.190">
    <property type="match status" value="1"/>
</dbReference>
<proteinExistence type="inferred from homology"/>
<evidence type="ECO:0000313" key="7">
    <source>
        <dbReference type="EMBL" id="MEY8764428.1"/>
    </source>
</evidence>
<dbReference type="InterPro" id="IPR036390">
    <property type="entry name" value="WH_DNA-bd_sf"/>
</dbReference>
<dbReference type="InterPro" id="IPR002481">
    <property type="entry name" value="FUR"/>
</dbReference>
<keyword evidence="8" id="KW-1185">Reference proteome</keyword>
<comment type="similarity">
    <text evidence="1">Belongs to the Fur family.</text>
</comment>
<accession>A0ABV4DZX5</accession>
<dbReference type="Gene3D" id="1.10.10.10">
    <property type="entry name" value="Winged helix-like DNA-binding domain superfamily/Winged helix DNA-binding domain"/>
    <property type="match status" value="1"/>
</dbReference>
<comment type="caution">
    <text evidence="7">The sequence shown here is derived from an EMBL/GenBank/DDBJ whole genome shotgun (WGS) entry which is preliminary data.</text>
</comment>
<evidence type="ECO:0000256" key="2">
    <source>
        <dbReference type="ARBA" id="ARBA00022491"/>
    </source>
</evidence>
<dbReference type="InterPro" id="IPR036388">
    <property type="entry name" value="WH-like_DNA-bd_sf"/>
</dbReference>
<keyword evidence="4" id="KW-0805">Transcription regulation</keyword>
<keyword evidence="6" id="KW-0804">Transcription</keyword>
<dbReference type="EMBL" id="JBGFFE010000021">
    <property type="protein sequence ID" value="MEY8764428.1"/>
    <property type="molecule type" value="Genomic_DNA"/>
</dbReference>
<evidence type="ECO:0000256" key="3">
    <source>
        <dbReference type="ARBA" id="ARBA00022833"/>
    </source>
</evidence>
<keyword evidence="3" id="KW-0862">Zinc</keyword>
<organism evidence="7 8">
    <name type="scientific">Clostridium lapidicellarium</name>
    <dbReference type="NCBI Taxonomy" id="3240931"/>
    <lineage>
        <taxon>Bacteria</taxon>
        <taxon>Bacillati</taxon>
        <taxon>Bacillota</taxon>
        <taxon>Clostridia</taxon>
        <taxon>Eubacteriales</taxon>
        <taxon>Clostridiaceae</taxon>
        <taxon>Clostridium</taxon>
    </lineage>
</organism>
<evidence type="ECO:0000256" key="5">
    <source>
        <dbReference type="ARBA" id="ARBA00023125"/>
    </source>
</evidence>
<dbReference type="CDD" id="cd07153">
    <property type="entry name" value="Fur_like"/>
    <property type="match status" value="1"/>
</dbReference>
<evidence type="ECO:0000313" key="8">
    <source>
        <dbReference type="Proteomes" id="UP001565220"/>
    </source>
</evidence>
<gene>
    <name evidence="7" type="ORF">AB8S09_12380</name>
</gene>
<protein>
    <submittedName>
        <fullName evidence="7">Fur family transcriptional regulator</fullName>
    </submittedName>
</protein>